<organism evidence="1 2">
    <name type="scientific">gamma proteobacterium HTCC2207</name>
    <dbReference type="NCBI Taxonomy" id="314287"/>
    <lineage>
        <taxon>Bacteria</taxon>
        <taxon>Pseudomonadati</taxon>
        <taxon>Pseudomonadota</taxon>
        <taxon>Gammaproteobacteria</taxon>
        <taxon>Cellvibrionales</taxon>
        <taxon>Porticoccaceae</taxon>
        <taxon>SAR92 clade</taxon>
    </lineage>
</organism>
<name>Q1YQ23_9GAMM</name>
<gene>
    <name evidence="1" type="ORF">GB2207_00565</name>
</gene>
<dbReference type="AlphaFoldDB" id="Q1YQ23"/>
<reference evidence="1 2" key="1">
    <citation type="submission" date="2006-03" db="EMBL/GenBank/DDBJ databases">
        <authorList>
            <person name="Giovannoni S.J."/>
            <person name="Cho J.-C."/>
            <person name="Ferriera S."/>
            <person name="Johnson J."/>
            <person name="Kravitz S."/>
            <person name="Halpern A."/>
            <person name="Remington K."/>
            <person name="Beeson K."/>
            <person name="Tran B."/>
            <person name="Rogers Y.-H."/>
            <person name="Friedman R."/>
            <person name="Venter J.C."/>
        </authorList>
    </citation>
    <scope>NUCLEOTIDE SEQUENCE [LARGE SCALE GENOMIC DNA]</scope>
    <source>
        <strain evidence="1 2">HTCC2207</strain>
    </source>
</reference>
<sequence>MINKTQASLGRNKINLTIIRFNNDANRAKIKA</sequence>
<keyword evidence="2" id="KW-1185">Reference proteome</keyword>
<protein>
    <submittedName>
        <fullName evidence="1">Uncharacterized protein</fullName>
    </submittedName>
</protein>
<dbReference type="STRING" id="314287.GB2207_00565"/>
<dbReference type="EMBL" id="AAPI01000007">
    <property type="protein sequence ID" value="EAS46420.1"/>
    <property type="molecule type" value="Genomic_DNA"/>
</dbReference>
<comment type="caution">
    <text evidence="1">The sequence shown here is derived from an EMBL/GenBank/DDBJ whole genome shotgun (WGS) entry which is preliminary data.</text>
</comment>
<evidence type="ECO:0000313" key="2">
    <source>
        <dbReference type="Proteomes" id="UP000005555"/>
    </source>
</evidence>
<proteinExistence type="predicted"/>
<dbReference type="Proteomes" id="UP000005555">
    <property type="component" value="Unassembled WGS sequence"/>
</dbReference>
<accession>Q1YQ23</accession>
<evidence type="ECO:0000313" key="1">
    <source>
        <dbReference type="EMBL" id="EAS46420.1"/>
    </source>
</evidence>
<dbReference type="HOGENOM" id="CLU_3389625_0_0_6"/>